<reference evidence="3" key="1">
    <citation type="submission" date="2020-05" db="EMBL/GenBank/DDBJ databases">
        <title>Mycena genomes resolve the evolution of fungal bioluminescence.</title>
        <authorList>
            <person name="Tsai I.J."/>
        </authorList>
    </citation>
    <scope>NUCLEOTIDE SEQUENCE</scope>
    <source>
        <strain evidence="3">171206Taipei</strain>
    </source>
</reference>
<feature type="region of interest" description="Disordered" evidence="1">
    <location>
        <begin position="268"/>
        <end position="301"/>
    </location>
</feature>
<dbReference type="AlphaFoldDB" id="A0A8H6T7U9"/>
<evidence type="ECO:0000256" key="2">
    <source>
        <dbReference type="SAM" id="SignalP"/>
    </source>
</evidence>
<dbReference type="RefSeq" id="XP_037223924.1">
    <property type="nucleotide sequence ID" value="XM_037358829.1"/>
</dbReference>
<evidence type="ECO:0000256" key="1">
    <source>
        <dbReference type="SAM" id="MobiDB-lite"/>
    </source>
</evidence>
<dbReference type="OrthoDB" id="2142213at2759"/>
<dbReference type="Proteomes" id="UP000636479">
    <property type="component" value="Unassembled WGS sequence"/>
</dbReference>
<dbReference type="SUPFAM" id="SSF55486">
    <property type="entry name" value="Metalloproteases ('zincins'), catalytic domain"/>
    <property type="match status" value="1"/>
</dbReference>
<keyword evidence="2" id="KW-0732">Signal</keyword>
<keyword evidence="4" id="KW-1185">Reference proteome</keyword>
<organism evidence="3 4">
    <name type="scientific">Mycena indigotica</name>
    <dbReference type="NCBI Taxonomy" id="2126181"/>
    <lineage>
        <taxon>Eukaryota</taxon>
        <taxon>Fungi</taxon>
        <taxon>Dikarya</taxon>
        <taxon>Basidiomycota</taxon>
        <taxon>Agaricomycotina</taxon>
        <taxon>Agaricomycetes</taxon>
        <taxon>Agaricomycetidae</taxon>
        <taxon>Agaricales</taxon>
        <taxon>Marasmiineae</taxon>
        <taxon>Mycenaceae</taxon>
        <taxon>Mycena</taxon>
    </lineage>
</organism>
<comment type="caution">
    <text evidence="3">The sequence shown here is derived from an EMBL/GenBank/DDBJ whole genome shotgun (WGS) entry which is preliminary data.</text>
</comment>
<protein>
    <submittedName>
        <fullName evidence="3">Conidiation-specific protein 13</fullName>
    </submittedName>
</protein>
<gene>
    <name evidence="3" type="ORF">MIND_00192100</name>
</gene>
<proteinExistence type="predicted"/>
<feature type="chain" id="PRO_5034112832" evidence="2">
    <location>
        <begin position="17"/>
        <end position="340"/>
    </location>
</feature>
<dbReference type="GeneID" id="59341345"/>
<evidence type="ECO:0000313" key="4">
    <source>
        <dbReference type="Proteomes" id="UP000636479"/>
    </source>
</evidence>
<dbReference type="EMBL" id="JACAZF010000002">
    <property type="protein sequence ID" value="KAF7311816.1"/>
    <property type="molecule type" value="Genomic_DNA"/>
</dbReference>
<accession>A0A8H6T7U9</accession>
<name>A0A8H6T7U9_9AGAR</name>
<evidence type="ECO:0000313" key="3">
    <source>
        <dbReference type="EMBL" id="KAF7311816.1"/>
    </source>
</evidence>
<sequence length="340" mass="35483">MLLLLLSLVELARCQATTPLSLAPQQADLGSFDLANSLPPPAYSVHATTLAQLPPECAAVTPSTTLPSDIGNFSASCSAEMTALSVTLEDCDTPYIICRCADAEMAMDALVDRLARVPVGLRRYAGTVIALAATVPGPSAVTMSGASGGASATFCFGDCTMNVWIHEMTHALDMADPGSAGWQSSAIGWSNALAADTCVPDTYSQTNAIEDFAQVSVLLIYKLLNGGLPPGFYEDCMKHQLAYLSAMTPYNDSSLLFGNDCSIGPLATHSSPPDVLDPTRQFNSSGEGAAPDPPSKALGSGACRPATSTTMVLFLQLGGNCLLVSNINKLHLDIRSTLDK</sequence>
<feature type="signal peptide" evidence="2">
    <location>
        <begin position="1"/>
        <end position="16"/>
    </location>
</feature>